<dbReference type="Proteomes" id="UP000626092">
    <property type="component" value="Unassembled WGS sequence"/>
</dbReference>
<organism evidence="3 4">
    <name type="scientific">Rhododendron simsii</name>
    <name type="common">Sims's rhododendron</name>
    <dbReference type="NCBI Taxonomy" id="118357"/>
    <lineage>
        <taxon>Eukaryota</taxon>
        <taxon>Viridiplantae</taxon>
        <taxon>Streptophyta</taxon>
        <taxon>Embryophyta</taxon>
        <taxon>Tracheophyta</taxon>
        <taxon>Spermatophyta</taxon>
        <taxon>Magnoliopsida</taxon>
        <taxon>eudicotyledons</taxon>
        <taxon>Gunneridae</taxon>
        <taxon>Pentapetalae</taxon>
        <taxon>asterids</taxon>
        <taxon>Ericales</taxon>
        <taxon>Ericaceae</taxon>
        <taxon>Ericoideae</taxon>
        <taxon>Rhodoreae</taxon>
        <taxon>Rhododendron</taxon>
    </lineage>
</organism>
<reference evidence="3" key="1">
    <citation type="submission" date="2019-11" db="EMBL/GenBank/DDBJ databases">
        <authorList>
            <person name="Liu Y."/>
            <person name="Hou J."/>
            <person name="Li T.-Q."/>
            <person name="Guan C.-H."/>
            <person name="Wu X."/>
            <person name="Wu H.-Z."/>
            <person name="Ling F."/>
            <person name="Zhang R."/>
            <person name="Shi X.-G."/>
            <person name="Ren J.-P."/>
            <person name="Chen E.-F."/>
            <person name="Sun J.-M."/>
        </authorList>
    </citation>
    <scope>NUCLEOTIDE SEQUENCE</scope>
    <source>
        <strain evidence="3">Adult_tree_wgs_1</strain>
        <tissue evidence="3">Leaves</tissue>
    </source>
</reference>
<feature type="domain" description="Reverse transcriptase zinc-binding" evidence="2">
    <location>
        <begin position="76"/>
        <end position="129"/>
    </location>
</feature>
<gene>
    <name evidence="3" type="ORF">RHSIM_Rhsim07G0147700</name>
</gene>
<keyword evidence="1" id="KW-0472">Membrane</keyword>
<name>A0A834LJ61_RHOSS</name>
<keyword evidence="4" id="KW-1185">Reference proteome</keyword>
<dbReference type="EMBL" id="WJXA01000007">
    <property type="protein sequence ID" value="KAF7138321.1"/>
    <property type="molecule type" value="Genomic_DNA"/>
</dbReference>
<evidence type="ECO:0000313" key="3">
    <source>
        <dbReference type="EMBL" id="KAF7138321.1"/>
    </source>
</evidence>
<sequence>MIRHRAISYSVPTAVYLTAHLCTLIQSNNPHPPPIGGSQPPLWPCSCARRRAGELSSINLIQDALIEFQALSGHLPGCSVISWMAILNRLSTEDRLVMFGMKSSSTSSLCMGIGTHDDVFFECPMATQIKVYVHQLWLERNYRKFQNLSCSPGVVANKISDEVRSRSMLKGYSTLQVYSLKAYNSFKAATLTDFHTLGFYYFYYSVLCCGCLLLLIWLLIAAASATTSGVCTVVSSATFCQ</sequence>
<protein>
    <recommendedName>
        <fullName evidence="2">Reverse transcriptase zinc-binding domain-containing protein</fullName>
    </recommendedName>
</protein>
<keyword evidence="1" id="KW-1133">Transmembrane helix</keyword>
<dbReference type="AlphaFoldDB" id="A0A834LJ61"/>
<dbReference type="Pfam" id="PF13966">
    <property type="entry name" value="zf-RVT"/>
    <property type="match status" value="1"/>
</dbReference>
<keyword evidence="1" id="KW-0812">Transmembrane</keyword>
<evidence type="ECO:0000256" key="1">
    <source>
        <dbReference type="SAM" id="Phobius"/>
    </source>
</evidence>
<evidence type="ECO:0000313" key="4">
    <source>
        <dbReference type="Proteomes" id="UP000626092"/>
    </source>
</evidence>
<proteinExistence type="predicted"/>
<evidence type="ECO:0000259" key="2">
    <source>
        <dbReference type="Pfam" id="PF13966"/>
    </source>
</evidence>
<accession>A0A834LJ61</accession>
<comment type="caution">
    <text evidence="3">The sequence shown here is derived from an EMBL/GenBank/DDBJ whole genome shotgun (WGS) entry which is preliminary data.</text>
</comment>
<feature type="transmembrane region" description="Helical" evidence="1">
    <location>
        <begin position="201"/>
        <end position="220"/>
    </location>
</feature>
<dbReference type="InterPro" id="IPR026960">
    <property type="entry name" value="RVT-Znf"/>
</dbReference>
<dbReference type="OrthoDB" id="1108283at2759"/>